<keyword evidence="4 6" id="KW-1133">Transmembrane helix</keyword>
<feature type="transmembrane region" description="Helical" evidence="6">
    <location>
        <begin position="7"/>
        <end position="28"/>
    </location>
</feature>
<keyword evidence="5 6" id="KW-0472">Membrane</keyword>
<dbReference type="InterPro" id="IPR026748">
    <property type="entry name" value="Clarin"/>
</dbReference>
<evidence type="ECO:0000256" key="1">
    <source>
        <dbReference type="ARBA" id="ARBA00004141"/>
    </source>
</evidence>
<keyword evidence="8" id="KW-1185">Reference proteome</keyword>
<dbReference type="GO" id="GO:0007605">
    <property type="term" value="P:sensory perception of sound"/>
    <property type="evidence" value="ECO:0007669"/>
    <property type="project" value="UniProtKB-ARBA"/>
</dbReference>
<dbReference type="EMBL" id="JAGEUA010000010">
    <property type="protein sequence ID" value="KAL0964772.1"/>
    <property type="molecule type" value="Genomic_DNA"/>
</dbReference>
<comment type="caution">
    <text evidence="7">The sequence shown here is derived from an EMBL/GenBank/DDBJ whole genome shotgun (WGS) entry which is preliminary data.</text>
</comment>
<proteinExistence type="inferred from homology"/>
<feature type="transmembrane region" description="Helical" evidence="6">
    <location>
        <begin position="130"/>
        <end position="153"/>
    </location>
</feature>
<evidence type="ECO:0000256" key="5">
    <source>
        <dbReference type="ARBA" id="ARBA00023136"/>
    </source>
</evidence>
<keyword evidence="3 6" id="KW-0812">Transmembrane</keyword>
<dbReference type="PANTHER" id="PTHR31548">
    <property type="entry name" value="CLARIN"/>
    <property type="match status" value="1"/>
</dbReference>
<comment type="similarity">
    <text evidence="2">Belongs to the clarin family.</text>
</comment>
<comment type="subcellular location">
    <subcellularLocation>
        <location evidence="1">Membrane</location>
        <topology evidence="1">Multi-pass membrane protein</topology>
    </subcellularLocation>
</comment>
<gene>
    <name evidence="7" type="ORF">UPYG_G00328710</name>
</gene>
<evidence type="ECO:0000256" key="4">
    <source>
        <dbReference type="ARBA" id="ARBA00022989"/>
    </source>
</evidence>
<dbReference type="PANTHER" id="PTHR31548:SF3">
    <property type="entry name" value="CLARIN-3"/>
    <property type="match status" value="1"/>
</dbReference>
<evidence type="ECO:0000256" key="3">
    <source>
        <dbReference type="ARBA" id="ARBA00022692"/>
    </source>
</evidence>
<reference evidence="7 8" key="1">
    <citation type="submission" date="2024-06" db="EMBL/GenBank/DDBJ databases">
        <authorList>
            <person name="Pan Q."/>
            <person name="Wen M."/>
            <person name="Jouanno E."/>
            <person name="Zahm M."/>
            <person name="Klopp C."/>
            <person name="Cabau C."/>
            <person name="Louis A."/>
            <person name="Berthelot C."/>
            <person name="Parey E."/>
            <person name="Roest Crollius H."/>
            <person name="Montfort J."/>
            <person name="Robinson-Rechavi M."/>
            <person name="Bouchez O."/>
            <person name="Lampietro C."/>
            <person name="Lopez Roques C."/>
            <person name="Donnadieu C."/>
            <person name="Postlethwait J."/>
            <person name="Bobe J."/>
            <person name="Verreycken H."/>
            <person name="Guiguen Y."/>
        </authorList>
    </citation>
    <scope>NUCLEOTIDE SEQUENCE [LARGE SCALE GENOMIC DNA]</scope>
    <source>
        <strain evidence="7">Up_M1</strain>
        <tissue evidence="7">Testis</tissue>
    </source>
</reference>
<feature type="transmembrane region" description="Helical" evidence="6">
    <location>
        <begin position="185"/>
        <end position="207"/>
    </location>
</feature>
<accession>A0ABD0W1N2</accession>
<evidence type="ECO:0000256" key="2">
    <source>
        <dbReference type="ARBA" id="ARBA00005787"/>
    </source>
</evidence>
<evidence type="ECO:0000256" key="6">
    <source>
        <dbReference type="SAM" id="Phobius"/>
    </source>
</evidence>
<name>A0ABD0W1N2_UMBPY</name>
<feature type="transmembrane region" description="Helical" evidence="6">
    <location>
        <begin position="91"/>
        <end position="118"/>
    </location>
</feature>
<dbReference type="Proteomes" id="UP001557470">
    <property type="component" value="Unassembled WGS sequence"/>
</dbReference>
<organism evidence="7 8">
    <name type="scientific">Umbra pygmaea</name>
    <name type="common">Eastern mudminnow</name>
    <dbReference type="NCBI Taxonomy" id="75934"/>
    <lineage>
        <taxon>Eukaryota</taxon>
        <taxon>Metazoa</taxon>
        <taxon>Chordata</taxon>
        <taxon>Craniata</taxon>
        <taxon>Vertebrata</taxon>
        <taxon>Euteleostomi</taxon>
        <taxon>Actinopterygii</taxon>
        <taxon>Neopterygii</taxon>
        <taxon>Teleostei</taxon>
        <taxon>Protacanthopterygii</taxon>
        <taxon>Esociformes</taxon>
        <taxon>Umbridae</taxon>
        <taxon>Umbra</taxon>
    </lineage>
</organism>
<protein>
    <recommendedName>
        <fullName evidence="9">Clarin 3</fullName>
    </recommendedName>
</protein>
<sequence>MPSTKKTLYFLASAASTSASVGILGYAMSTKWALSILECSNLDHVFTNGSAVVQYQLFSGVVDRKYCPEFGGDNKFQVLESLAKTGGVPQILYAVMIFLLALCLLCSAGSILVTLYNSVSNPYETYMGPVGLYTCSSLSACISLLVLVLYVVIITLTSISQDLVQIDVGVTIDFTMIDKSSEFQMGYFLMLPYMGLCLLSILLVYLYEHAAYTHRQQQQKPTEDAPKEIMMY</sequence>
<dbReference type="GO" id="GO:0016020">
    <property type="term" value="C:membrane"/>
    <property type="evidence" value="ECO:0007669"/>
    <property type="project" value="UniProtKB-SubCell"/>
</dbReference>
<evidence type="ECO:0000313" key="7">
    <source>
        <dbReference type="EMBL" id="KAL0964772.1"/>
    </source>
</evidence>
<evidence type="ECO:0008006" key="9">
    <source>
        <dbReference type="Google" id="ProtNLM"/>
    </source>
</evidence>
<evidence type="ECO:0000313" key="8">
    <source>
        <dbReference type="Proteomes" id="UP001557470"/>
    </source>
</evidence>
<dbReference type="AlphaFoldDB" id="A0ABD0W1N2"/>